<organism evidence="1">
    <name type="scientific">Oryza glumipatula</name>
    <dbReference type="NCBI Taxonomy" id="40148"/>
    <lineage>
        <taxon>Eukaryota</taxon>
        <taxon>Viridiplantae</taxon>
        <taxon>Streptophyta</taxon>
        <taxon>Embryophyta</taxon>
        <taxon>Tracheophyta</taxon>
        <taxon>Spermatophyta</taxon>
        <taxon>Magnoliopsida</taxon>
        <taxon>Liliopsida</taxon>
        <taxon>Poales</taxon>
        <taxon>Poaceae</taxon>
        <taxon>BOP clade</taxon>
        <taxon>Oryzoideae</taxon>
        <taxon>Oryzeae</taxon>
        <taxon>Oryzinae</taxon>
        <taxon>Oryza</taxon>
    </lineage>
</organism>
<dbReference type="Proteomes" id="UP000026961">
    <property type="component" value="Chromosome 10"/>
</dbReference>
<dbReference type="eggNOG" id="ENOG502SYGA">
    <property type="taxonomic scope" value="Eukaryota"/>
</dbReference>
<evidence type="ECO:0000313" key="1">
    <source>
        <dbReference type="EnsemblPlants" id="OGLUM10G08350.1"/>
    </source>
</evidence>
<dbReference type="Gramene" id="OGLUM10G08350.1">
    <property type="protein sequence ID" value="OGLUM10G08350.1"/>
    <property type="gene ID" value="OGLUM10G08350"/>
</dbReference>
<dbReference type="InterPro" id="IPR044678">
    <property type="entry name" value="COR27/28"/>
</dbReference>
<dbReference type="GO" id="GO:0042752">
    <property type="term" value="P:regulation of circadian rhythm"/>
    <property type="evidence" value="ECO:0007669"/>
    <property type="project" value="InterPro"/>
</dbReference>
<dbReference type="GO" id="GO:0009409">
    <property type="term" value="P:response to cold"/>
    <property type="evidence" value="ECO:0007669"/>
    <property type="project" value="InterPro"/>
</dbReference>
<evidence type="ECO:0000313" key="2">
    <source>
        <dbReference type="Proteomes" id="UP000026961"/>
    </source>
</evidence>
<dbReference type="HOGENOM" id="CLU_981325_0_0_1"/>
<name>A0A0E0B9Z3_9ORYZ</name>
<dbReference type="EnsemblPlants" id="OGLUM10G08350.1">
    <property type="protein sequence ID" value="OGLUM10G08350.1"/>
    <property type="gene ID" value="OGLUM10G08350"/>
</dbReference>
<accession>A0A0E0B9Z3</accession>
<proteinExistence type="predicted"/>
<reference evidence="1" key="1">
    <citation type="submission" date="2015-04" db="UniProtKB">
        <authorList>
            <consortium name="EnsemblPlants"/>
        </authorList>
    </citation>
    <scope>IDENTIFICATION</scope>
</reference>
<sequence length="284" mass="32203">MGDVSLNPPINAEPLTKGDQLLDLMSDGWTNERHSLYISSMEASFMEQLYGHDHHGLDRNRSHAGGATGFRVHREGACDNLRSERNDAHAHDGGMSCFPENPWIRRFRPRGAGVNRRNDAVGFSVDDDESGTDMVRQRVRVHGREAKSCVGGILADKSTVLNEKLYIIWILFAPVANKYLIRIFLTKMSKSIQSHARGGGLQIPQLHLMTRQHNRINHLHLLLFHPENHPQRQKASEDREFRLRLKGRLENMGWVGILLNFLCGCCDLQVDAVVSMLVITQQKE</sequence>
<dbReference type="AlphaFoldDB" id="A0A0E0B9Z3"/>
<dbReference type="PANTHER" id="PTHR33676:SF12">
    <property type="entry name" value="EXPRESSED PROTEIN"/>
    <property type="match status" value="1"/>
</dbReference>
<keyword evidence="2" id="KW-1185">Reference proteome</keyword>
<dbReference type="PANTHER" id="PTHR33676">
    <property type="entry name" value="COLD REGULATED PROTEIN 27"/>
    <property type="match status" value="1"/>
</dbReference>
<dbReference type="STRING" id="40148.A0A0E0B9Z3"/>
<reference evidence="1" key="2">
    <citation type="submission" date="2018-05" db="EMBL/GenBank/DDBJ databases">
        <title>OgluRS3 (Oryza glumaepatula Reference Sequence Version 3).</title>
        <authorList>
            <person name="Zhang J."/>
            <person name="Kudrna D."/>
            <person name="Lee S."/>
            <person name="Talag J."/>
            <person name="Welchert J."/>
            <person name="Wing R.A."/>
        </authorList>
    </citation>
    <scope>NUCLEOTIDE SEQUENCE [LARGE SCALE GENOMIC DNA]</scope>
</reference>
<protein>
    <submittedName>
        <fullName evidence="1">Uncharacterized protein</fullName>
    </submittedName>
</protein>